<evidence type="ECO:0000256" key="2">
    <source>
        <dbReference type="ARBA" id="ARBA00007681"/>
    </source>
</evidence>
<reference evidence="9" key="1">
    <citation type="submission" date="2021-02" db="EMBL/GenBank/DDBJ databases">
        <authorList>
            <person name="Nowell W R."/>
        </authorList>
    </citation>
    <scope>NUCLEOTIDE SEQUENCE</scope>
</reference>
<evidence type="ECO:0000256" key="1">
    <source>
        <dbReference type="ARBA" id="ARBA00004170"/>
    </source>
</evidence>
<gene>
    <name evidence="9" type="ORF">OKA104_LOCUS29389</name>
</gene>
<accession>A0A819NAG7</accession>
<evidence type="ECO:0000256" key="3">
    <source>
        <dbReference type="ARBA" id="ARBA00022448"/>
    </source>
</evidence>
<dbReference type="Pfam" id="PF00231">
    <property type="entry name" value="ATP-synt"/>
    <property type="match status" value="1"/>
</dbReference>
<dbReference type="SUPFAM" id="SSF52943">
    <property type="entry name" value="ATP synthase (F1-ATPase), gamma subunit"/>
    <property type="match status" value="1"/>
</dbReference>
<evidence type="ECO:0000256" key="7">
    <source>
        <dbReference type="ARBA" id="ARBA00023196"/>
    </source>
</evidence>
<keyword evidence="3" id="KW-0813">Transport</keyword>
<dbReference type="EMBL" id="CAJOAY010002985">
    <property type="protein sequence ID" value="CAF3994139.1"/>
    <property type="molecule type" value="Genomic_DNA"/>
</dbReference>
<proteinExistence type="inferred from homology"/>
<evidence type="ECO:0000256" key="4">
    <source>
        <dbReference type="ARBA" id="ARBA00022781"/>
    </source>
</evidence>
<organism evidence="9 10">
    <name type="scientific">Adineta steineri</name>
    <dbReference type="NCBI Taxonomy" id="433720"/>
    <lineage>
        <taxon>Eukaryota</taxon>
        <taxon>Metazoa</taxon>
        <taxon>Spiralia</taxon>
        <taxon>Gnathifera</taxon>
        <taxon>Rotifera</taxon>
        <taxon>Eurotatoria</taxon>
        <taxon>Bdelloidea</taxon>
        <taxon>Adinetida</taxon>
        <taxon>Adinetidae</taxon>
        <taxon>Adineta</taxon>
    </lineage>
</organism>
<dbReference type="InterPro" id="IPR000131">
    <property type="entry name" value="ATP_synth_F1_gsu"/>
</dbReference>
<sequence>MIRHFSSDQPDTSYYLVPKDAAFHGLSFVYDSTDADALRLFQEFNLTSVLSYTMKENTTSEQSSCMTIMNNARELINKLTTYYGITRQAVMTTKIIEIISGAATFE</sequence>
<dbReference type="GO" id="GO:0046933">
    <property type="term" value="F:proton-transporting ATP synthase activity, rotational mechanism"/>
    <property type="evidence" value="ECO:0007669"/>
    <property type="project" value="InterPro"/>
</dbReference>
<protein>
    <recommendedName>
        <fullName evidence="11">ATP synthase F1 subunit gamma</fullName>
    </recommendedName>
</protein>
<keyword evidence="5" id="KW-0406">Ion transport</keyword>
<keyword evidence="4" id="KW-0375">Hydrogen ion transport</keyword>
<comment type="caution">
    <text evidence="9">The sequence shown here is derived from an EMBL/GenBank/DDBJ whole genome shotgun (WGS) entry which is preliminary data.</text>
</comment>
<dbReference type="Proteomes" id="UP000663881">
    <property type="component" value="Unassembled WGS sequence"/>
</dbReference>
<evidence type="ECO:0000256" key="5">
    <source>
        <dbReference type="ARBA" id="ARBA00023065"/>
    </source>
</evidence>
<comment type="similarity">
    <text evidence="2">Belongs to the ATPase gamma chain family.</text>
</comment>
<dbReference type="InterPro" id="IPR035968">
    <property type="entry name" value="ATP_synth_F1_ATPase_gsu"/>
</dbReference>
<evidence type="ECO:0000313" key="10">
    <source>
        <dbReference type="Proteomes" id="UP000663881"/>
    </source>
</evidence>
<evidence type="ECO:0000256" key="6">
    <source>
        <dbReference type="ARBA" id="ARBA00023136"/>
    </source>
</evidence>
<evidence type="ECO:0000313" key="9">
    <source>
        <dbReference type="EMBL" id="CAF3994139.1"/>
    </source>
</evidence>
<keyword evidence="6" id="KW-0472">Membrane</keyword>
<dbReference type="GO" id="GO:0045259">
    <property type="term" value="C:proton-transporting ATP synthase complex"/>
    <property type="evidence" value="ECO:0007669"/>
    <property type="project" value="UniProtKB-KW"/>
</dbReference>
<keyword evidence="7" id="KW-0139">CF(1)</keyword>
<name>A0A819NAG7_9BILA</name>
<comment type="subcellular location">
    <subcellularLocation>
        <location evidence="1">Membrane</location>
        <topology evidence="1">Peripheral membrane protein</topology>
    </subcellularLocation>
</comment>
<dbReference type="Gene3D" id="1.10.287.80">
    <property type="entry name" value="ATP synthase, gamma subunit, helix hairpin domain"/>
    <property type="match status" value="1"/>
</dbReference>
<dbReference type="AlphaFoldDB" id="A0A819NAG7"/>
<evidence type="ECO:0008006" key="11">
    <source>
        <dbReference type="Google" id="ProtNLM"/>
    </source>
</evidence>
<keyword evidence="8" id="KW-0066">ATP synthesis</keyword>
<evidence type="ECO:0000256" key="8">
    <source>
        <dbReference type="ARBA" id="ARBA00023310"/>
    </source>
</evidence>